<dbReference type="Proteomes" id="UP000297280">
    <property type="component" value="Unassembled WGS sequence"/>
</dbReference>
<dbReference type="EMBL" id="PQXO01000649">
    <property type="protein sequence ID" value="TGO83426.1"/>
    <property type="molecule type" value="Genomic_DNA"/>
</dbReference>
<evidence type="ECO:0000313" key="1">
    <source>
        <dbReference type="EMBL" id="TGO83426.1"/>
    </source>
</evidence>
<evidence type="ECO:0000313" key="2">
    <source>
        <dbReference type="Proteomes" id="UP000297280"/>
    </source>
</evidence>
<accession>A0A4Z1KDG5</accession>
<organism evidence="1 2">
    <name type="scientific">Botrytis porri</name>
    <dbReference type="NCBI Taxonomy" id="87229"/>
    <lineage>
        <taxon>Eukaryota</taxon>
        <taxon>Fungi</taxon>
        <taxon>Dikarya</taxon>
        <taxon>Ascomycota</taxon>
        <taxon>Pezizomycotina</taxon>
        <taxon>Leotiomycetes</taxon>
        <taxon>Helotiales</taxon>
        <taxon>Sclerotiniaceae</taxon>
        <taxon>Botrytis</taxon>
    </lineage>
</organism>
<name>A0A4Z1KDG5_9HELO</name>
<comment type="caution">
    <text evidence="1">The sequence shown here is derived from an EMBL/GenBank/DDBJ whole genome shotgun (WGS) entry which is preliminary data.</text>
</comment>
<dbReference type="AlphaFoldDB" id="A0A4Z1KDG5"/>
<protein>
    <submittedName>
        <fullName evidence="1">Uncharacterized protein</fullName>
    </submittedName>
</protein>
<keyword evidence="2" id="KW-1185">Reference proteome</keyword>
<reference evidence="1 2" key="1">
    <citation type="submission" date="2017-12" db="EMBL/GenBank/DDBJ databases">
        <title>Comparative genomics of Botrytis spp.</title>
        <authorList>
            <person name="Valero-Jimenez C.A."/>
            <person name="Tapia P."/>
            <person name="Veloso J."/>
            <person name="Silva-Moreno E."/>
            <person name="Staats M."/>
            <person name="Valdes J.H."/>
            <person name="Van Kan J.A.L."/>
        </authorList>
    </citation>
    <scope>NUCLEOTIDE SEQUENCE [LARGE SCALE GENOMIC DNA]</scope>
    <source>
        <strain evidence="1 2">MUCL3349</strain>
    </source>
</reference>
<gene>
    <name evidence="1" type="ORF">BPOR_0650g00050</name>
</gene>
<proteinExistence type="predicted"/>
<sequence>MASTIFSGNANRGLQAGTINGPVNAEFYHYAPLPPGIVESSNTVQAVLSVATGIGMAQTIVARKKAKFRDGVFRRWALFDFASSEFLT</sequence>